<dbReference type="InterPro" id="IPR018136">
    <property type="entry name" value="Aconitase_4Fe-4S_BS"/>
</dbReference>
<dbReference type="NCBIfam" id="NF009116">
    <property type="entry name" value="PRK12466.1"/>
    <property type="match status" value="1"/>
</dbReference>
<dbReference type="Proteomes" id="UP000680185">
    <property type="component" value="Unassembled WGS sequence"/>
</dbReference>
<evidence type="ECO:0000313" key="16">
    <source>
        <dbReference type="EMBL" id="MBS3058115.1"/>
    </source>
</evidence>
<dbReference type="NCBIfam" id="NF004016">
    <property type="entry name" value="PRK05478.1"/>
    <property type="match status" value="1"/>
</dbReference>
<evidence type="ECO:0000256" key="12">
    <source>
        <dbReference type="ARBA" id="ARBA00023239"/>
    </source>
</evidence>
<dbReference type="InterPro" id="IPR033941">
    <property type="entry name" value="IPMI_cat"/>
</dbReference>
<evidence type="ECO:0000256" key="9">
    <source>
        <dbReference type="ARBA" id="ARBA00022723"/>
    </source>
</evidence>
<dbReference type="InterPro" id="IPR001030">
    <property type="entry name" value="Acoase/IPM_deHydtase_lsu_aba"/>
</dbReference>
<keyword evidence="10" id="KW-0408">Iron</keyword>
<dbReference type="PROSITE" id="PS00450">
    <property type="entry name" value="ACONITASE_1"/>
    <property type="match status" value="1"/>
</dbReference>
<dbReference type="PROSITE" id="PS01244">
    <property type="entry name" value="ACONITASE_2"/>
    <property type="match status" value="1"/>
</dbReference>
<evidence type="ECO:0000256" key="11">
    <source>
        <dbReference type="ARBA" id="ARBA00023014"/>
    </source>
</evidence>
<evidence type="ECO:0000256" key="8">
    <source>
        <dbReference type="ARBA" id="ARBA00022605"/>
    </source>
</evidence>
<dbReference type="GO" id="GO:0046872">
    <property type="term" value="F:metal ion binding"/>
    <property type="evidence" value="ECO:0007669"/>
    <property type="project" value="UniProtKB-KW"/>
</dbReference>
<feature type="region of interest" description="Disordered" evidence="14">
    <location>
        <begin position="417"/>
        <end position="444"/>
    </location>
</feature>
<reference evidence="16" key="1">
    <citation type="submission" date="2021-03" db="EMBL/GenBank/DDBJ databases">
        <authorList>
            <person name="Jaffe A."/>
        </authorList>
    </citation>
    <scope>NUCLEOTIDE SEQUENCE</scope>
    <source>
        <strain evidence="16">RIFCSPLOWO2_01_FULL_43_13</strain>
    </source>
</reference>
<reference evidence="16" key="2">
    <citation type="submission" date="2021-05" db="EMBL/GenBank/DDBJ databases">
        <title>Protein family content uncovers lineage relationships and bacterial pathway maintenance mechanisms in DPANN archaea.</title>
        <authorList>
            <person name="Castelle C.J."/>
            <person name="Meheust R."/>
            <person name="Jaffe A.L."/>
            <person name="Seitz K."/>
            <person name="Gong X."/>
            <person name="Baker B.J."/>
            <person name="Banfield J.F."/>
        </authorList>
    </citation>
    <scope>NUCLEOTIDE SEQUENCE</scope>
    <source>
        <strain evidence="16">RIFCSPLOWO2_01_FULL_43_13</strain>
    </source>
</reference>
<keyword evidence="8" id="KW-0028">Amino-acid biosynthesis</keyword>
<keyword evidence="13" id="KW-0100">Branched-chain amino acid biosynthesis</keyword>
<dbReference type="AlphaFoldDB" id="A0A8T4L322"/>
<dbReference type="InterPro" id="IPR015931">
    <property type="entry name" value="Acnase/IPM_dHydase_lsu_aba_1/3"/>
</dbReference>
<comment type="function">
    <text evidence="3">Catalyzes the isomerization between 2-isopropylmalate and 3-isopropylmalate, via the formation of 2-isopropylmaleate.</text>
</comment>
<dbReference type="GO" id="GO:0003861">
    <property type="term" value="F:3-isopropylmalate dehydratase activity"/>
    <property type="evidence" value="ECO:0007669"/>
    <property type="project" value="UniProtKB-EC"/>
</dbReference>
<dbReference type="SUPFAM" id="SSF53732">
    <property type="entry name" value="Aconitase iron-sulfur domain"/>
    <property type="match status" value="1"/>
</dbReference>
<evidence type="ECO:0000256" key="7">
    <source>
        <dbReference type="ARBA" id="ARBA00022485"/>
    </source>
</evidence>
<dbReference type="InterPro" id="IPR036008">
    <property type="entry name" value="Aconitase_4Fe-4S_dom"/>
</dbReference>
<dbReference type="InterPro" id="IPR050067">
    <property type="entry name" value="IPM_dehydratase_rel_enz"/>
</dbReference>
<comment type="catalytic activity">
    <reaction evidence="1">
        <text>(2R,3S)-3-isopropylmalate = (2S)-2-isopropylmalate</text>
        <dbReference type="Rhea" id="RHEA:32287"/>
        <dbReference type="ChEBI" id="CHEBI:1178"/>
        <dbReference type="ChEBI" id="CHEBI:35121"/>
        <dbReference type="EC" id="4.2.1.33"/>
    </reaction>
</comment>
<accession>A0A8T4L322</accession>
<evidence type="ECO:0000256" key="1">
    <source>
        <dbReference type="ARBA" id="ARBA00000491"/>
    </source>
</evidence>
<dbReference type="PANTHER" id="PTHR43822:SF9">
    <property type="entry name" value="3-ISOPROPYLMALATE DEHYDRATASE"/>
    <property type="match status" value="1"/>
</dbReference>
<dbReference type="EMBL" id="JAGVWB010000011">
    <property type="protein sequence ID" value="MBS3058115.1"/>
    <property type="molecule type" value="Genomic_DNA"/>
</dbReference>
<feature type="domain" description="Aconitase/3-isopropylmalate dehydratase large subunit alpha/beta/alpha" evidence="15">
    <location>
        <begin position="8"/>
        <end position="455"/>
    </location>
</feature>
<keyword evidence="12 16" id="KW-0456">Lyase</keyword>
<evidence type="ECO:0000256" key="5">
    <source>
        <dbReference type="ARBA" id="ARBA00011998"/>
    </source>
</evidence>
<dbReference type="PANTHER" id="PTHR43822">
    <property type="entry name" value="HOMOACONITASE, MITOCHONDRIAL-RELATED"/>
    <property type="match status" value="1"/>
</dbReference>
<dbReference type="PRINTS" id="PR00415">
    <property type="entry name" value="ACONITASE"/>
</dbReference>
<dbReference type="Pfam" id="PF00330">
    <property type="entry name" value="Aconitase"/>
    <property type="match status" value="1"/>
</dbReference>
<evidence type="ECO:0000256" key="14">
    <source>
        <dbReference type="SAM" id="MobiDB-lite"/>
    </source>
</evidence>
<dbReference type="NCBIfam" id="TIGR00170">
    <property type="entry name" value="leuC"/>
    <property type="match status" value="1"/>
</dbReference>
<keyword evidence="6" id="KW-0432">Leucine biosynthesis</keyword>
<evidence type="ECO:0000256" key="3">
    <source>
        <dbReference type="ARBA" id="ARBA00002695"/>
    </source>
</evidence>
<evidence type="ECO:0000256" key="2">
    <source>
        <dbReference type="ARBA" id="ARBA00001966"/>
    </source>
</evidence>
<sequence length="465" mass="51122">MSKNTLYDKVWEKHIVGILPTGQTQIFVGRHLMHEVTSPQAFEMLRETKQKVKHPELTFATLDHVIPTKDVSRPFKDSEAELMTKTIEENVKEFGIEYFAPKSGKNGVCHVAFPEQGIIWPGQLVVCGDSHTCTYGAFGALAFGIGTTQVSHVLATQTMAMDKLKVKRVNFNGRLQNGTSAKDLALFLIKTLGVKGGVGFAFEFNGEAISNFSMEERMTLCNLAVECGARSGYVNPDETTFEYLKGKPKAPKEDFEKAVWYWKQMASGNDAEYDDVVELDASSIQPMITWGVNPEQAIPISEKTPSLENFIGKAKEELEDAFKYMGLTPNQSLEGLPVDVVFIGSCTNGRLSDLQQAAQILKGKKVKVKTLVVPGSEIVQKKAEELGLGKIFKDAGAEWRNPGCSLCLAMNPDRLEGTQRSASTSNRNFKGRQGSPTGRTHLMSPLTAAATAVEGKITDPRKFLK</sequence>
<keyword evidence="9" id="KW-0479">Metal-binding</keyword>
<evidence type="ECO:0000259" key="15">
    <source>
        <dbReference type="Pfam" id="PF00330"/>
    </source>
</evidence>
<gene>
    <name evidence="16" type="primary">leuC</name>
    <name evidence="16" type="ORF">J4478_01815</name>
</gene>
<dbReference type="InterPro" id="IPR004430">
    <property type="entry name" value="3-IsopropMal_deHydase_lsu"/>
</dbReference>
<evidence type="ECO:0000313" key="17">
    <source>
        <dbReference type="Proteomes" id="UP000680185"/>
    </source>
</evidence>
<dbReference type="EC" id="4.2.1.33" evidence="5"/>
<comment type="pathway">
    <text evidence="4">Amino-acid biosynthesis; L-leucine biosynthesis; L-leucine from 3-methyl-2-oxobutanoate: step 2/4.</text>
</comment>
<proteinExistence type="predicted"/>
<organism evidence="16 17">
    <name type="scientific">Candidatus Iainarchaeum sp</name>
    <dbReference type="NCBI Taxonomy" id="3101447"/>
    <lineage>
        <taxon>Archaea</taxon>
        <taxon>Candidatus Iainarchaeota</taxon>
        <taxon>Candidatus Iainarchaeia</taxon>
        <taxon>Candidatus Iainarchaeales</taxon>
        <taxon>Candidatus Iainarchaeaceae</taxon>
        <taxon>Candidatus Iainarchaeum</taxon>
    </lineage>
</organism>
<feature type="compositionally biased region" description="Polar residues" evidence="14">
    <location>
        <begin position="418"/>
        <end position="438"/>
    </location>
</feature>
<keyword evidence="7" id="KW-0004">4Fe-4S</keyword>
<comment type="cofactor">
    <cofactor evidence="2">
        <name>[4Fe-4S] cluster</name>
        <dbReference type="ChEBI" id="CHEBI:49883"/>
    </cofactor>
</comment>
<dbReference type="GO" id="GO:0051539">
    <property type="term" value="F:4 iron, 4 sulfur cluster binding"/>
    <property type="evidence" value="ECO:0007669"/>
    <property type="project" value="UniProtKB-KW"/>
</dbReference>
<evidence type="ECO:0000256" key="6">
    <source>
        <dbReference type="ARBA" id="ARBA00022430"/>
    </source>
</evidence>
<protein>
    <recommendedName>
        <fullName evidence="5">3-isopropylmalate dehydratase</fullName>
        <ecNumber evidence="5">4.2.1.33</ecNumber>
    </recommendedName>
</protein>
<dbReference type="CDD" id="cd01583">
    <property type="entry name" value="IPMI"/>
    <property type="match status" value="1"/>
</dbReference>
<evidence type="ECO:0000256" key="10">
    <source>
        <dbReference type="ARBA" id="ARBA00023004"/>
    </source>
</evidence>
<evidence type="ECO:0000256" key="13">
    <source>
        <dbReference type="ARBA" id="ARBA00023304"/>
    </source>
</evidence>
<dbReference type="Gene3D" id="3.30.499.10">
    <property type="entry name" value="Aconitase, domain 3"/>
    <property type="match status" value="2"/>
</dbReference>
<evidence type="ECO:0000256" key="4">
    <source>
        <dbReference type="ARBA" id="ARBA00004729"/>
    </source>
</evidence>
<name>A0A8T4L322_9ARCH</name>
<comment type="caution">
    <text evidence="16">The sequence shown here is derived from an EMBL/GenBank/DDBJ whole genome shotgun (WGS) entry which is preliminary data.</text>
</comment>
<keyword evidence="11" id="KW-0411">Iron-sulfur</keyword>
<dbReference type="GO" id="GO:0009098">
    <property type="term" value="P:L-leucine biosynthetic process"/>
    <property type="evidence" value="ECO:0007669"/>
    <property type="project" value="UniProtKB-KW"/>
</dbReference>